<accession>A0ABZ1Z4E0</accession>
<evidence type="ECO:0000313" key="1">
    <source>
        <dbReference type="EMBL" id="WUV48906.1"/>
    </source>
</evidence>
<protein>
    <submittedName>
        <fullName evidence="1">Lipase family protein</fullName>
    </submittedName>
</protein>
<dbReference type="InterPro" id="IPR002918">
    <property type="entry name" value="Lipase_EstA/Esterase_EstB"/>
</dbReference>
<dbReference type="Gene3D" id="3.40.50.1820">
    <property type="entry name" value="alpha/beta hydrolase"/>
    <property type="match status" value="1"/>
</dbReference>
<sequence>MFAKSSRLLLPIIVPAVLIGTLFGVRAPAHADDARPDGSVPPAGANDWTCRPSAAHPQPVVLVHGTWGNQNSWDVLAPQLKAQGYCVFSLSYGRAISSMRGAQPGVYGTADMRNSAREIARFVDEVRAATGTPKVDIVAHSQGGPLVRQFMRFDGGANQRNPAENKVDHLVTIAATNHGTTAEGLGFLLPTGSAQAPILGVIARYLGTAAAQQLIDSEFLRSLNAGGDTEPGVTYTVIASRLDRVVTPPEATFLTAGIGATVDNVWVQDLCPDDEFDHGALPESPTVEYVVQKALDPAYSGPACQG</sequence>
<dbReference type="PANTHER" id="PTHR32015">
    <property type="entry name" value="FASTING INDUCED LIPASE"/>
    <property type="match status" value="1"/>
</dbReference>
<evidence type="ECO:0000313" key="2">
    <source>
        <dbReference type="Proteomes" id="UP001432062"/>
    </source>
</evidence>
<reference evidence="1" key="1">
    <citation type="submission" date="2022-10" db="EMBL/GenBank/DDBJ databases">
        <title>The complete genomes of actinobacterial strains from the NBC collection.</title>
        <authorList>
            <person name="Joergensen T.S."/>
            <person name="Alvarez Arevalo M."/>
            <person name="Sterndorff E.B."/>
            <person name="Faurdal D."/>
            <person name="Vuksanovic O."/>
            <person name="Mourched A.-S."/>
            <person name="Charusanti P."/>
            <person name="Shaw S."/>
            <person name="Blin K."/>
            <person name="Weber T."/>
        </authorList>
    </citation>
    <scope>NUCLEOTIDE SEQUENCE</scope>
    <source>
        <strain evidence="1">NBC_01482</strain>
    </source>
</reference>
<gene>
    <name evidence="1" type="ORF">OG563_12335</name>
</gene>
<dbReference type="Pfam" id="PF01674">
    <property type="entry name" value="Lipase_2"/>
    <property type="match status" value="1"/>
</dbReference>
<dbReference type="SUPFAM" id="SSF53474">
    <property type="entry name" value="alpha/beta-Hydrolases"/>
    <property type="match status" value="1"/>
</dbReference>
<organism evidence="1 2">
    <name type="scientific">Nocardia vinacea</name>
    <dbReference type="NCBI Taxonomy" id="96468"/>
    <lineage>
        <taxon>Bacteria</taxon>
        <taxon>Bacillati</taxon>
        <taxon>Actinomycetota</taxon>
        <taxon>Actinomycetes</taxon>
        <taxon>Mycobacteriales</taxon>
        <taxon>Nocardiaceae</taxon>
        <taxon>Nocardia</taxon>
    </lineage>
</organism>
<dbReference type="InterPro" id="IPR029058">
    <property type="entry name" value="AB_hydrolase_fold"/>
</dbReference>
<name>A0ABZ1Z4E0_9NOCA</name>
<dbReference type="EMBL" id="CP109441">
    <property type="protein sequence ID" value="WUV48906.1"/>
    <property type="molecule type" value="Genomic_DNA"/>
</dbReference>
<dbReference type="Proteomes" id="UP001432062">
    <property type="component" value="Chromosome"/>
</dbReference>
<proteinExistence type="predicted"/>
<keyword evidence="2" id="KW-1185">Reference proteome</keyword>
<dbReference type="RefSeq" id="WP_327093698.1">
    <property type="nucleotide sequence ID" value="NZ_CP109149.1"/>
</dbReference>
<dbReference type="PANTHER" id="PTHR32015:SF1">
    <property type="entry name" value="LIPASE"/>
    <property type="match status" value="1"/>
</dbReference>